<proteinExistence type="predicted"/>
<feature type="non-terminal residue" evidence="1">
    <location>
        <position position="1"/>
    </location>
</feature>
<evidence type="ECO:0000313" key="1">
    <source>
        <dbReference type="EMBL" id="GFH29068.1"/>
    </source>
</evidence>
<name>A0A6A0A922_HAELA</name>
<protein>
    <submittedName>
        <fullName evidence="1">Uncharacterized protein</fullName>
    </submittedName>
</protein>
<dbReference type="AlphaFoldDB" id="A0A6A0A922"/>
<accession>A0A6A0A922</accession>
<evidence type="ECO:0000313" key="2">
    <source>
        <dbReference type="Proteomes" id="UP000485058"/>
    </source>
</evidence>
<gene>
    <name evidence="1" type="ORF">HaLaN_27663</name>
</gene>
<reference evidence="1 2" key="1">
    <citation type="submission" date="2020-02" db="EMBL/GenBank/DDBJ databases">
        <title>Draft genome sequence of Haematococcus lacustris strain NIES-144.</title>
        <authorList>
            <person name="Morimoto D."/>
            <person name="Nakagawa S."/>
            <person name="Yoshida T."/>
            <person name="Sawayama S."/>
        </authorList>
    </citation>
    <scope>NUCLEOTIDE SEQUENCE [LARGE SCALE GENOMIC DNA]</scope>
    <source>
        <strain evidence="1 2">NIES-144</strain>
    </source>
</reference>
<comment type="caution">
    <text evidence="1">The sequence shown here is derived from an EMBL/GenBank/DDBJ whole genome shotgun (WGS) entry which is preliminary data.</text>
</comment>
<dbReference type="EMBL" id="BLLF01004165">
    <property type="protein sequence ID" value="GFH29068.1"/>
    <property type="molecule type" value="Genomic_DNA"/>
</dbReference>
<sequence length="98" mass="10886">MGFRDREQERAYKQGQGWQEVPALAFWLAAYSGLGWAASHCSRWPHMQLAYIATGLGRAGSKLVMGLGLVPIPDAVAMVIHKNLELVTDLLMYTPLEQ</sequence>
<keyword evidence="2" id="KW-1185">Reference proteome</keyword>
<dbReference type="Proteomes" id="UP000485058">
    <property type="component" value="Unassembled WGS sequence"/>
</dbReference>
<organism evidence="1 2">
    <name type="scientific">Haematococcus lacustris</name>
    <name type="common">Green alga</name>
    <name type="synonym">Haematococcus pluvialis</name>
    <dbReference type="NCBI Taxonomy" id="44745"/>
    <lineage>
        <taxon>Eukaryota</taxon>
        <taxon>Viridiplantae</taxon>
        <taxon>Chlorophyta</taxon>
        <taxon>core chlorophytes</taxon>
        <taxon>Chlorophyceae</taxon>
        <taxon>CS clade</taxon>
        <taxon>Chlamydomonadales</taxon>
        <taxon>Haematococcaceae</taxon>
        <taxon>Haematococcus</taxon>
    </lineage>
</organism>
<feature type="non-terminal residue" evidence="1">
    <location>
        <position position="98"/>
    </location>
</feature>